<dbReference type="EMBL" id="JAMQGO010000001">
    <property type="protein sequence ID" value="MCM2561355.1"/>
    <property type="molecule type" value="Genomic_DNA"/>
</dbReference>
<protein>
    <submittedName>
        <fullName evidence="1">Uncharacterized protein</fullName>
    </submittedName>
</protein>
<dbReference type="Proteomes" id="UP001203036">
    <property type="component" value="Unassembled WGS sequence"/>
</dbReference>
<accession>A0ACC5ZT54</accession>
<gene>
    <name evidence="1" type="ORF">M8744_04285</name>
</gene>
<organism evidence="1 2">
    <name type="scientific">Lutimaribacter degradans</name>
    <dbReference type="NCBI Taxonomy" id="2945989"/>
    <lineage>
        <taxon>Bacteria</taxon>
        <taxon>Pseudomonadati</taxon>
        <taxon>Pseudomonadota</taxon>
        <taxon>Alphaproteobacteria</taxon>
        <taxon>Rhodobacterales</taxon>
        <taxon>Roseobacteraceae</taxon>
        <taxon>Lutimaribacter</taxon>
    </lineage>
</organism>
<keyword evidence="2" id="KW-1185">Reference proteome</keyword>
<name>A0ACC5ZT54_9RHOB</name>
<comment type="caution">
    <text evidence="1">The sequence shown here is derived from an EMBL/GenBank/DDBJ whole genome shotgun (WGS) entry which is preliminary data.</text>
</comment>
<evidence type="ECO:0000313" key="2">
    <source>
        <dbReference type="Proteomes" id="UP001203036"/>
    </source>
</evidence>
<evidence type="ECO:0000313" key="1">
    <source>
        <dbReference type="EMBL" id="MCM2561355.1"/>
    </source>
</evidence>
<sequence length="76" mass="8667">MNWEKQIVRRTLEGAGDFPGIQLQFLLQRLEAHPEAVPAIVDAIRDMGGWFEQHAKELEAEGRRRNGGAEIIELEK</sequence>
<reference evidence="1" key="1">
    <citation type="submission" date="2022-06" db="EMBL/GenBank/DDBJ databases">
        <title>Lutimaribacter sp. EGI FJ00013, a novel bacterium isolated from a salt lake sediment enrichment.</title>
        <authorList>
            <person name="Gao L."/>
            <person name="Fang B.-Z."/>
            <person name="Li W.-J."/>
        </authorList>
    </citation>
    <scope>NUCLEOTIDE SEQUENCE</scope>
    <source>
        <strain evidence="1">EGI FJ00013</strain>
    </source>
</reference>
<proteinExistence type="predicted"/>